<evidence type="ECO:0000313" key="9">
    <source>
        <dbReference type="Proteomes" id="UP001201262"/>
    </source>
</evidence>
<dbReference type="GO" id="GO:0005886">
    <property type="term" value="C:plasma membrane"/>
    <property type="evidence" value="ECO:0007669"/>
    <property type="project" value="TreeGrafter"/>
</dbReference>
<reference evidence="8" key="1">
    <citation type="submission" date="2021-12" db="EMBL/GenBank/DDBJ databases">
        <title>Convergent genome expansion in fungi linked to evolution of root-endophyte symbiosis.</title>
        <authorList>
            <consortium name="DOE Joint Genome Institute"/>
            <person name="Ke Y.-H."/>
            <person name="Bonito G."/>
            <person name="Liao H.-L."/>
            <person name="Looney B."/>
            <person name="Rojas-Flechas A."/>
            <person name="Nash J."/>
            <person name="Hameed K."/>
            <person name="Schadt C."/>
            <person name="Martin F."/>
            <person name="Crous P.W."/>
            <person name="Miettinen O."/>
            <person name="Magnuson J.K."/>
            <person name="Labbe J."/>
            <person name="Jacobson D."/>
            <person name="Doktycz M.J."/>
            <person name="Veneault-Fourrey C."/>
            <person name="Kuo A."/>
            <person name="Mondo S."/>
            <person name="Calhoun S."/>
            <person name="Riley R."/>
            <person name="Ohm R."/>
            <person name="LaButti K."/>
            <person name="Andreopoulos B."/>
            <person name="Pangilinan J."/>
            <person name="Nolan M."/>
            <person name="Tritt A."/>
            <person name="Clum A."/>
            <person name="Lipzen A."/>
            <person name="Daum C."/>
            <person name="Barry K."/>
            <person name="Grigoriev I.V."/>
            <person name="Vilgalys R."/>
        </authorList>
    </citation>
    <scope>NUCLEOTIDE SEQUENCE</scope>
    <source>
        <strain evidence="8">PMI_201</strain>
    </source>
</reference>
<name>A0AAD4KFJ9_9EURO</name>
<evidence type="ECO:0000256" key="1">
    <source>
        <dbReference type="ARBA" id="ARBA00004127"/>
    </source>
</evidence>
<comment type="subcellular location">
    <subcellularLocation>
        <location evidence="1">Endomembrane system</location>
        <topology evidence="1">Multi-pass membrane protein</topology>
    </subcellularLocation>
</comment>
<evidence type="ECO:0000256" key="7">
    <source>
        <dbReference type="SAM" id="Phobius"/>
    </source>
</evidence>
<dbReference type="Proteomes" id="UP001201262">
    <property type="component" value="Unassembled WGS sequence"/>
</dbReference>
<comment type="caution">
    <text evidence="8">The sequence shown here is derived from an EMBL/GenBank/DDBJ whole genome shotgun (WGS) entry which is preliminary data.</text>
</comment>
<dbReference type="PANTHER" id="PTHR23501">
    <property type="entry name" value="MAJOR FACILITATOR SUPERFAMILY"/>
    <property type="match status" value="1"/>
</dbReference>
<feature type="transmembrane region" description="Helical" evidence="7">
    <location>
        <begin position="228"/>
        <end position="249"/>
    </location>
</feature>
<dbReference type="AlphaFoldDB" id="A0AAD4KFJ9"/>
<feature type="transmembrane region" description="Helical" evidence="7">
    <location>
        <begin position="498"/>
        <end position="518"/>
    </location>
</feature>
<organism evidence="8 9">
    <name type="scientific">Talaromyces proteolyticus</name>
    <dbReference type="NCBI Taxonomy" id="1131652"/>
    <lineage>
        <taxon>Eukaryota</taxon>
        <taxon>Fungi</taxon>
        <taxon>Dikarya</taxon>
        <taxon>Ascomycota</taxon>
        <taxon>Pezizomycotina</taxon>
        <taxon>Eurotiomycetes</taxon>
        <taxon>Eurotiomycetidae</taxon>
        <taxon>Eurotiales</taxon>
        <taxon>Trichocomaceae</taxon>
        <taxon>Talaromyces</taxon>
        <taxon>Talaromyces sect. Bacilispori</taxon>
    </lineage>
</organism>
<feature type="transmembrane region" description="Helical" evidence="7">
    <location>
        <begin position="313"/>
        <end position="335"/>
    </location>
</feature>
<evidence type="ECO:0008006" key="10">
    <source>
        <dbReference type="Google" id="ProtNLM"/>
    </source>
</evidence>
<dbReference type="GO" id="GO:0022857">
    <property type="term" value="F:transmembrane transporter activity"/>
    <property type="evidence" value="ECO:0007669"/>
    <property type="project" value="TreeGrafter"/>
</dbReference>
<feature type="transmembrane region" description="Helical" evidence="7">
    <location>
        <begin position="347"/>
        <end position="364"/>
    </location>
</feature>
<feature type="transmembrane region" description="Helical" evidence="7">
    <location>
        <begin position="270"/>
        <end position="293"/>
    </location>
</feature>
<feature type="transmembrane region" description="Helical" evidence="7">
    <location>
        <begin position="199"/>
        <end position="216"/>
    </location>
</feature>
<feature type="transmembrane region" description="Helical" evidence="7">
    <location>
        <begin position="160"/>
        <end position="178"/>
    </location>
</feature>
<evidence type="ECO:0000256" key="6">
    <source>
        <dbReference type="SAM" id="MobiDB-lite"/>
    </source>
</evidence>
<dbReference type="GeneID" id="70252581"/>
<dbReference type="InterPro" id="IPR036259">
    <property type="entry name" value="MFS_trans_sf"/>
</dbReference>
<feature type="transmembrane region" description="Helical" evidence="7">
    <location>
        <begin position="80"/>
        <end position="110"/>
    </location>
</feature>
<keyword evidence="4 7" id="KW-1133">Transmembrane helix</keyword>
<accession>A0AAD4KFJ9</accession>
<protein>
    <recommendedName>
        <fullName evidence="10">Major facilitator superfamily (MFS) profile domain-containing protein</fullName>
    </recommendedName>
</protein>
<dbReference type="RefSeq" id="XP_046066717.1">
    <property type="nucleotide sequence ID" value="XM_046222294.1"/>
</dbReference>
<evidence type="ECO:0000256" key="4">
    <source>
        <dbReference type="ARBA" id="ARBA00022989"/>
    </source>
</evidence>
<dbReference type="EMBL" id="JAJTJA010000013">
    <property type="protein sequence ID" value="KAH8690521.1"/>
    <property type="molecule type" value="Genomic_DNA"/>
</dbReference>
<evidence type="ECO:0000256" key="5">
    <source>
        <dbReference type="ARBA" id="ARBA00023136"/>
    </source>
</evidence>
<keyword evidence="3 7" id="KW-0812">Transmembrane</keyword>
<proteinExistence type="predicted"/>
<gene>
    <name evidence="8" type="ORF">BGW36DRAFT_465441</name>
</gene>
<dbReference type="PANTHER" id="PTHR23501:SF191">
    <property type="entry name" value="VACUOLAR BASIC AMINO ACID TRANSPORTER 4"/>
    <property type="match status" value="1"/>
</dbReference>
<dbReference type="GO" id="GO:0012505">
    <property type="term" value="C:endomembrane system"/>
    <property type="evidence" value="ECO:0007669"/>
    <property type="project" value="UniProtKB-SubCell"/>
</dbReference>
<keyword evidence="2" id="KW-0813">Transport</keyword>
<feature type="transmembrane region" description="Helical" evidence="7">
    <location>
        <begin position="48"/>
        <end position="68"/>
    </location>
</feature>
<evidence type="ECO:0000256" key="3">
    <source>
        <dbReference type="ARBA" id="ARBA00022692"/>
    </source>
</evidence>
<evidence type="ECO:0000256" key="2">
    <source>
        <dbReference type="ARBA" id="ARBA00022448"/>
    </source>
</evidence>
<feature type="transmembrane region" description="Helical" evidence="7">
    <location>
        <begin position="459"/>
        <end position="478"/>
    </location>
</feature>
<feature type="transmembrane region" description="Helical" evidence="7">
    <location>
        <begin position="16"/>
        <end position="42"/>
    </location>
</feature>
<keyword evidence="9" id="KW-1185">Reference proteome</keyword>
<evidence type="ECO:0000313" key="8">
    <source>
        <dbReference type="EMBL" id="KAH8690521.1"/>
    </source>
</evidence>
<dbReference type="SUPFAM" id="SSF103473">
    <property type="entry name" value="MFS general substrate transporter"/>
    <property type="match status" value="1"/>
</dbReference>
<sequence length="528" mass="58202">MGCFDRFLGLRNDLKLVGLSLGAFLALIDIYTALISFYTIAIDTQTPWMAIWSIIGHQIAFAASIPFYEGLIDMQYQNAVFIMSSIIFSVSSAAASWTNAAALVAAFRAIKGLGAAGMFTTAAADVSTTACKATRCAKLVGPLWGGIIGAACMEYKGWNWMYWLNGVSGVFSLVCYLCGRRDDEWRESPSRTGFMQLDIAGAILFAIATFLVVAISQTAVDAFYEPDLVFPTFVAVAISLFVIAIFWFWERRSKQTYRFIQIPRNGSNNGALFSRAIHAGLIGFIWDATIFSLTLGYQLVDTPPRFFVYYPALWSAIRLLWIIIPSRVGIFIGAATINKQFLHPNSVSLTGSILVVFSVTMFSLSGRFPVRFFNTLQSIAMGTGFGLHLAAFDYIGINNPSPLSSSSFVLSSQRVPSSDEEEGGGTEDEDEEEEDLEMETEDFLSSPQRNDDEIPQAKLEAIHVFGGVIGISLVHMILHYNCRNRNDCGKSAFEKSFTVSTPLVLLVSVCVFIALFFVNKMTKADRRV</sequence>
<feature type="region of interest" description="Disordered" evidence="6">
    <location>
        <begin position="414"/>
        <end position="450"/>
    </location>
</feature>
<keyword evidence="5 7" id="KW-0472">Membrane</keyword>
<dbReference type="Gene3D" id="1.20.1250.20">
    <property type="entry name" value="MFS general substrate transporter like domains"/>
    <property type="match status" value="1"/>
</dbReference>
<feature type="transmembrane region" description="Helical" evidence="7">
    <location>
        <begin position="376"/>
        <end position="397"/>
    </location>
</feature>
<feature type="compositionally biased region" description="Acidic residues" evidence="6">
    <location>
        <begin position="418"/>
        <end position="442"/>
    </location>
</feature>